<dbReference type="EMBL" id="JAHXZJ010002982">
    <property type="protein sequence ID" value="KAH0535356.1"/>
    <property type="molecule type" value="Genomic_DNA"/>
</dbReference>
<keyword evidence="2" id="KW-0472">Membrane</keyword>
<name>A0AAV7HVF5_COTGL</name>
<keyword evidence="4" id="KW-1185">Reference proteome</keyword>
<feature type="compositionally biased region" description="Gly residues" evidence="1">
    <location>
        <begin position="80"/>
        <end position="105"/>
    </location>
</feature>
<dbReference type="Proteomes" id="UP000826195">
    <property type="component" value="Unassembled WGS sequence"/>
</dbReference>
<evidence type="ECO:0000256" key="2">
    <source>
        <dbReference type="SAM" id="Phobius"/>
    </source>
</evidence>
<proteinExistence type="predicted"/>
<feature type="transmembrane region" description="Helical" evidence="2">
    <location>
        <begin position="20"/>
        <end position="44"/>
    </location>
</feature>
<evidence type="ECO:0000256" key="1">
    <source>
        <dbReference type="SAM" id="MobiDB-lite"/>
    </source>
</evidence>
<comment type="caution">
    <text evidence="3">The sequence shown here is derived from an EMBL/GenBank/DDBJ whole genome shotgun (WGS) entry which is preliminary data.</text>
</comment>
<feature type="region of interest" description="Disordered" evidence="1">
    <location>
        <begin position="56"/>
        <end position="105"/>
    </location>
</feature>
<dbReference type="AlphaFoldDB" id="A0AAV7HVF5"/>
<gene>
    <name evidence="3" type="ORF">KQX54_016016</name>
</gene>
<evidence type="ECO:0000313" key="4">
    <source>
        <dbReference type="Proteomes" id="UP000826195"/>
    </source>
</evidence>
<organism evidence="3 4">
    <name type="scientific">Cotesia glomerata</name>
    <name type="common">Lepidopteran parasitic wasp</name>
    <name type="synonym">Apanteles glomeratus</name>
    <dbReference type="NCBI Taxonomy" id="32391"/>
    <lineage>
        <taxon>Eukaryota</taxon>
        <taxon>Metazoa</taxon>
        <taxon>Ecdysozoa</taxon>
        <taxon>Arthropoda</taxon>
        <taxon>Hexapoda</taxon>
        <taxon>Insecta</taxon>
        <taxon>Pterygota</taxon>
        <taxon>Neoptera</taxon>
        <taxon>Endopterygota</taxon>
        <taxon>Hymenoptera</taxon>
        <taxon>Apocrita</taxon>
        <taxon>Ichneumonoidea</taxon>
        <taxon>Braconidae</taxon>
        <taxon>Microgastrinae</taxon>
        <taxon>Cotesia</taxon>
    </lineage>
</organism>
<feature type="compositionally biased region" description="Basic and acidic residues" evidence="1">
    <location>
        <begin position="60"/>
        <end position="70"/>
    </location>
</feature>
<keyword evidence="2" id="KW-0812">Transmembrane</keyword>
<keyword evidence="2" id="KW-1133">Transmembrane helix</keyword>
<reference evidence="3 4" key="1">
    <citation type="journal article" date="2021" name="J. Hered.">
        <title>A chromosome-level genome assembly of the parasitoid wasp, Cotesia glomerata (Hymenoptera: Braconidae).</title>
        <authorList>
            <person name="Pinto B.J."/>
            <person name="Weis J.J."/>
            <person name="Gamble T."/>
            <person name="Ode P.J."/>
            <person name="Paul R."/>
            <person name="Zaspel J.M."/>
        </authorList>
    </citation>
    <scope>NUCLEOTIDE SEQUENCE [LARGE SCALE GENOMIC DNA]</scope>
    <source>
        <strain evidence="3">CgM1</strain>
    </source>
</reference>
<accession>A0AAV7HVF5</accession>
<sequence>METTGLLIDSEADNPAKNLVWCGIFIIVVGLLFVGIGFLIVYLLTKDKNEIVVTPMTSEPHPEVPEELKQVLKSPSSSGSSGGGTSSSSSSGGGTSSSSSSGGGIKNAKVGLYYIHSNNGNSTRKAMGKVVRI</sequence>
<evidence type="ECO:0000313" key="3">
    <source>
        <dbReference type="EMBL" id="KAH0535356.1"/>
    </source>
</evidence>
<protein>
    <submittedName>
        <fullName evidence="3">Uncharacterized protein</fullName>
    </submittedName>
</protein>